<evidence type="ECO:0000256" key="7">
    <source>
        <dbReference type="PIRSR" id="PIRSR630616-2"/>
    </source>
</evidence>
<keyword evidence="4" id="KW-0418">Kinase</keyword>
<reference evidence="10" key="1">
    <citation type="submission" date="2019-09" db="EMBL/GenBank/DDBJ databases">
        <authorList>
            <person name="Zhang L."/>
        </authorList>
    </citation>
    <scope>NUCLEOTIDE SEQUENCE</scope>
</reference>
<dbReference type="Gene3D" id="1.10.510.10">
    <property type="entry name" value="Transferase(Phosphotransferase) domain 1"/>
    <property type="match status" value="1"/>
</dbReference>
<name>A0A5K1HBD4_9MAGN</name>
<dbReference type="GO" id="GO:0005524">
    <property type="term" value="F:ATP binding"/>
    <property type="evidence" value="ECO:0007669"/>
    <property type="project" value="UniProtKB-KW"/>
</dbReference>
<dbReference type="PROSITE" id="PS00108">
    <property type="entry name" value="PROTEIN_KINASE_ST"/>
    <property type="match status" value="1"/>
</dbReference>
<keyword evidence="2" id="KW-0808">Transferase</keyword>
<protein>
    <recommendedName>
        <fullName evidence="9">Protein kinase domain-containing protein</fullName>
    </recommendedName>
</protein>
<organism evidence="10">
    <name type="scientific">Nymphaea colorata</name>
    <name type="common">pocket water lily</name>
    <dbReference type="NCBI Taxonomy" id="210225"/>
    <lineage>
        <taxon>Eukaryota</taxon>
        <taxon>Viridiplantae</taxon>
        <taxon>Streptophyta</taxon>
        <taxon>Embryophyta</taxon>
        <taxon>Tracheophyta</taxon>
        <taxon>Spermatophyta</taxon>
        <taxon>Magnoliopsida</taxon>
        <taxon>Nymphaeales</taxon>
        <taxon>Nymphaeaceae</taxon>
        <taxon>Nymphaea</taxon>
    </lineage>
</organism>
<dbReference type="InterPro" id="IPR000719">
    <property type="entry name" value="Prot_kinase_dom"/>
</dbReference>
<proteinExistence type="predicted"/>
<evidence type="ECO:0000256" key="5">
    <source>
        <dbReference type="ARBA" id="ARBA00022840"/>
    </source>
</evidence>
<evidence type="ECO:0000313" key="10">
    <source>
        <dbReference type="EMBL" id="VVW86591.1"/>
    </source>
</evidence>
<keyword evidence="3 7" id="KW-0547">Nucleotide-binding</keyword>
<accession>A0A5K1HBD4</accession>
<dbReference type="SUPFAM" id="SSF56112">
    <property type="entry name" value="Protein kinase-like (PK-like)"/>
    <property type="match status" value="1"/>
</dbReference>
<evidence type="ECO:0000256" key="4">
    <source>
        <dbReference type="ARBA" id="ARBA00022777"/>
    </source>
</evidence>
<evidence type="ECO:0000256" key="8">
    <source>
        <dbReference type="PIRSR" id="PIRSR630616-3"/>
    </source>
</evidence>
<dbReference type="AlphaFoldDB" id="A0A5K1HBD4"/>
<feature type="binding site" evidence="7">
    <location>
        <position position="84"/>
    </location>
    <ligand>
        <name>ATP</name>
        <dbReference type="ChEBI" id="CHEBI:30616"/>
    </ligand>
</feature>
<feature type="domain" description="Protein kinase" evidence="9">
    <location>
        <begin position="1"/>
        <end position="106"/>
    </location>
</feature>
<feature type="cross-link" description="Glycyl lysine isopeptide (Lys-Gly) (interchain with G-Cter in SUMO2)" evidence="8">
    <location>
        <position position="69"/>
    </location>
</feature>
<gene>
    <name evidence="10" type="ORF">NYM_LOCUS29549</name>
</gene>
<evidence type="ECO:0000256" key="1">
    <source>
        <dbReference type="ARBA" id="ARBA00022527"/>
    </source>
</evidence>
<sequence>MPGCPHDSQNCYIVTEYCPKGSRRSPRQKRFRFPHLGRLPVEEAMKLILGICSGLAYLHRQGVMHRDIKPQNILLQGHSTKIADFGFACRSQLPRKENYTSAARFT</sequence>
<evidence type="ECO:0000256" key="6">
    <source>
        <dbReference type="PIRSR" id="PIRSR630616-1"/>
    </source>
</evidence>
<evidence type="ECO:0000259" key="9">
    <source>
        <dbReference type="PROSITE" id="PS50011"/>
    </source>
</evidence>
<keyword evidence="1" id="KW-0723">Serine/threonine-protein kinase</keyword>
<evidence type="ECO:0000256" key="2">
    <source>
        <dbReference type="ARBA" id="ARBA00022679"/>
    </source>
</evidence>
<feature type="active site" description="Proton acceptor" evidence="6">
    <location>
        <position position="67"/>
    </location>
</feature>
<evidence type="ECO:0000256" key="3">
    <source>
        <dbReference type="ARBA" id="ARBA00022741"/>
    </source>
</evidence>
<dbReference type="CDD" id="cd00180">
    <property type="entry name" value="PKc"/>
    <property type="match status" value="1"/>
</dbReference>
<keyword evidence="5 7" id="KW-0067">ATP-binding</keyword>
<dbReference type="PROSITE" id="PS50011">
    <property type="entry name" value="PROTEIN_KINASE_DOM"/>
    <property type="match status" value="1"/>
</dbReference>
<dbReference type="Pfam" id="PF00069">
    <property type="entry name" value="Pkinase"/>
    <property type="match status" value="1"/>
</dbReference>
<dbReference type="InterPro" id="IPR008271">
    <property type="entry name" value="Ser/Thr_kinase_AS"/>
</dbReference>
<dbReference type="InterPro" id="IPR030616">
    <property type="entry name" value="Aur-like"/>
</dbReference>
<dbReference type="InterPro" id="IPR011009">
    <property type="entry name" value="Kinase-like_dom_sf"/>
</dbReference>
<dbReference type="GO" id="GO:0004674">
    <property type="term" value="F:protein serine/threonine kinase activity"/>
    <property type="evidence" value="ECO:0007669"/>
    <property type="project" value="UniProtKB-KW"/>
</dbReference>
<dbReference type="EMBL" id="LR722011">
    <property type="protein sequence ID" value="VVW86591.1"/>
    <property type="molecule type" value="Genomic_DNA"/>
</dbReference>
<dbReference type="PANTHER" id="PTHR24350">
    <property type="entry name" value="SERINE/THREONINE-PROTEIN KINASE IAL-RELATED"/>
    <property type="match status" value="1"/>
</dbReference>